<keyword evidence="1" id="KW-1133">Transmembrane helix</keyword>
<dbReference type="AlphaFoldDB" id="I0R552"/>
<dbReference type="EMBL" id="AJGH01000117">
    <property type="protein sequence ID" value="EIC94810.1"/>
    <property type="molecule type" value="Genomic_DNA"/>
</dbReference>
<keyword evidence="1" id="KW-0472">Membrane</keyword>
<dbReference type="PATRIC" id="fig|1095750.3.peg.2379"/>
<proteinExistence type="predicted"/>
<comment type="caution">
    <text evidence="2">The sequence shown here is derived from an EMBL/GenBank/DDBJ whole genome shotgun (WGS) entry which is preliminary data.</text>
</comment>
<sequence length="72" mass="8676">MGNKLKFRWIFCFIIFFLVLLIYGNHLLKERIKKLENEKTEAVDLWMMAEEIQNDGMQVQIWSIQIAKEISE</sequence>
<keyword evidence="3" id="KW-1185">Reference proteome</keyword>
<evidence type="ECO:0000313" key="2">
    <source>
        <dbReference type="EMBL" id="EIC94810.1"/>
    </source>
</evidence>
<organism evidence="2 3">
    <name type="scientific">Lachnoanaerobaculum saburreum F0468</name>
    <dbReference type="NCBI Taxonomy" id="1095750"/>
    <lineage>
        <taxon>Bacteria</taxon>
        <taxon>Bacillati</taxon>
        <taxon>Bacillota</taxon>
        <taxon>Clostridia</taxon>
        <taxon>Lachnospirales</taxon>
        <taxon>Lachnospiraceae</taxon>
        <taxon>Lachnoanaerobaculum</taxon>
    </lineage>
</organism>
<dbReference type="Proteomes" id="UP000005039">
    <property type="component" value="Unassembled WGS sequence"/>
</dbReference>
<name>I0R552_9FIRM</name>
<protein>
    <submittedName>
        <fullName evidence="2">Uncharacterized protein</fullName>
    </submittedName>
</protein>
<evidence type="ECO:0000256" key="1">
    <source>
        <dbReference type="SAM" id="Phobius"/>
    </source>
</evidence>
<feature type="transmembrane region" description="Helical" evidence="1">
    <location>
        <begin position="6"/>
        <end position="24"/>
    </location>
</feature>
<reference evidence="2 3" key="1">
    <citation type="submission" date="2012-03" db="EMBL/GenBank/DDBJ databases">
        <authorList>
            <person name="Durkin A.S."/>
            <person name="McCorrison J."/>
            <person name="Torralba M."/>
            <person name="Gillis M."/>
            <person name="Methe B."/>
            <person name="Sutton G."/>
            <person name="Nelson K.E."/>
        </authorList>
    </citation>
    <scope>NUCLEOTIDE SEQUENCE [LARGE SCALE GENOMIC DNA]</scope>
    <source>
        <strain evidence="2 3">F0468</strain>
    </source>
</reference>
<gene>
    <name evidence="2" type="ORF">HMPREF9970_0088</name>
</gene>
<evidence type="ECO:0000313" key="3">
    <source>
        <dbReference type="Proteomes" id="UP000005039"/>
    </source>
</evidence>
<keyword evidence="1" id="KW-0812">Transmembrane</keyword>
<accession>I0R552</accession>